<dbReference type="GO" id="GO:0006805">
    <property type="term" value="P:xenobiotic metabolic process"/>
    <property type="evidence" value="ECO:0007669"/>
    <property type="project" value="TreeGrafter"/>
</dbReference>
<evidence type="ECO:0000313" key="8">
    <source>
        <dbReference type="EMBL" id="VVC92471.1"/>
    </source>
</evidence>
<comment type="similarity">
    <text evidence="1 6">Belongs to the cytochrome P450 family.</text>
</comment>
<proteinExistence type="inferred from homology"/>
<dbReference type="PRINTS" id="PR00463">
    <property type="entry name" value="EP450I"/>
</dbReference>
<dbReference type="GO" id="GO:0006082">
    <property type="term" value="P:organic acid metabolic process"/>
    <property type="evidence" value="ECO:0007669"/>
    <property type="project" value="TreeGrafter"/>
</dbReference>
<evidence type="ECO:0000256" key="2">
    <source>
        <dbReference type="ARBA" id="ARBA00022723"/>
    </source>
</evidence>
<name>A0A5E4Q553_9NEOP</name>
<accession>A0A5E4Q553</accession>
<dbReference type="PRINTS" id="PR00385">
    <property type="entry name" value="P450"/>
</dbReference>
<reference evidence="8 9" key="1">
    <citation type="submission" date="2017-07" db="EMBL/GenBank/DDBJ databases">
        <authorList>
            <person name="Talla V."/>
            <person name="Backstrom N."/>
        </authorList>
    </citation>
    <scope>NUCLEOTIDE SEQUENCE [LARGE SCALE GENOMIC DNA]</scope>
</reference>
<dbReference type="EMBL" id="FZQP02001326">
    <property type="protein sequence ID" value="VVC92471.1"/>
    <property type="molecule type" value="Genomic_DNA"/>
</dbReference>
<dbReference type="GO" id="GO:0016712">
    <property type="term" value="F:oxidoreductase activity, acting on paired donors, with incorporation or reduction of molecular oxygen, reduced flavin or flavoprotein as one donor, and incorporation of one atom of oxygen"/>
    <property type="evidence" value="ECO:0007669"/>
    <property type="project" value="TreeGrafter"/>
</dbReference>
<evidence type="ECO:0000256" key="6">
    <source>
        <dbReference type="RuleBase" id="RU000461"/>
    </source>
</evidence>
<keyword evidence="2 5" id="KW-0479">Metal-binding</keyword>
<keyword evidence="7" id="KW-1133">Transmembrane helix</keyword>
<evidence type="ECO:0000256" key="1">
    <source>
        <dbReference type="ARBA" id="ARBA00010617"/>
    </source>
</evidence>
<evidence type="ECO:0000256" key="3">
    <source>
        <dbReference type="ARBA" id="ARBA00023004"/>
    </source>
</evidence>
<gene>
    <name evidence="8" type="ORF">LSINAPIS_LOCUS4917</name>
</gene>
<dbReference type="Proteomes" id="UP000324832">
    <property type="component" value="Unassembled WGS sequence"/>
</dbReference>
<keyword evidence="9" id="KW-1185">Reference proteome</keyword>
<evidence type="ECO:0000256" key="5">
    <source>
        <dbReference type="PIRSR" id="PIRSR602401-1"/>
    </source>
</evidence>
<dbReference type="GO" id="GO:0005737">
    <property type="term" value="C:cytoplasm"/>
    <property type="evidence" value="ECO:0007669"/>
    <property type="project" value="TreeGrafter"/>
</dbReference>
<dbReference type="Pfam" id="PF00067">
    <property type="entry name" value="p450"/>
    <property type="match status" value="1"/>
</dbReference>
<dbReference type="PANTHER" id="PTHR24300">
    <property type="entry name" value="CYTOCHROME P450 508A4-RELATED"/>
    <property type="match status" value="1"/>
</dbReference>
<protein>
    <recommendedName>
        <fullName evidence="10">Cytochrome P450</fullName>
    </recommendedName>
</protein>
<feature type="transmembrane region" description="Helical" evidence="7">
    <location>
        <begin position="21"/>
        <end position="40"/>
    </location>
</feature>
<sequence>MFLVTFKFLWEYVSVSSLTEILSLTSIILASLLFIHYLYLEIKLLWNLPPGPWGVPLLGCLPWMSHGSPNSWFNSLAERYGNIFSLKLGTNLIICVSSPKALRELFNRLDSTARPHTPLNGLLGGFGIVLSEGELWKRQRQFLTEKFRLLGVKLWKNQPFEKYIITEVQELLKKIDNSKDIPLDPMVVLGRHVHNVICELMMSFRFEEGDPNFALFNERISRGMELYGSVHVGEHLACYLKLPGKMAVIKEIKKNLTDISKFHEDHLRARLEKQLKSYRYFDEDIFNFYIKQLHDEYPAEELPNLLAKKTDICTLEDNIADDLQPEQNPFTNDKVKDLLHCFLEQIQNEKKDNDAPSIFVNKNKVKQVVQVMNDLFSAGMETSRTSIVWILIMMLREPKVAEKVRSDLAEVVGTGELVTLEHRLDLPYVEAVIYETLRRVSVVPLGTTHVNLNDWKIQGFTIPSGSSIIPLLNKINMDPNYFPDPEKFLPERFLLDGKLFVPDYFMPFGVGRRVCLGEQLARMELFLFFANLMNYYEFALPEGESMPSLEGSFGTTHAAHPYTLVFRKLVA</sequence>
<dbReference type="InterPro" id="IPR017972">
    <property type="entry name" value="Cyt_P450_CS"/>
</dbReference>
<dbReference type="GO" id="GO:0005506">
    <property type="term" value="F:iron ion binding"/>
    <property type="evidence" value="ECO:0007669"/>
    <property type="project" value="InterPro"/>
</dbReference>
<keyword evidence="3 5" id="KW-0408">Iron</keyword>
<keyword evidence="7" id="KW-0472">Membrane</keyword>
<evidence type="ECO:0008006" key="10">
    <source>
        <dbReference type="Google" id="ProtNLM"/>
    </source>
</evidence>
<dbReference type="PROSITE" id="PS00086">
    <property type="entry name" value="CYTOCHROME_P450"/>
    <property type="match status" value="1"/>
</dbReference>
<dbReference type="PANTHER" id="PTHR24300:SF413">
    <property type="entry name" value="CYTOCHROME P450 18A1"/>
    <property type="match status" value="1"/>
</dbReference>
<dbReference type="AlphaFoldDB" id="A0A5E4Q553"/>
<keyword evidence="7" id="KW-0812">Transmembrane</keyword>
<dbReference type="InterPro" id="IPR050182">
    <property type="entry name" value="Cytochrome_P450_fam2"/>
</dbReference>
<dbReference type="GO" id="GO:0020037">
    <property type="term" value="F:heme binding"/>
    <property type="evidence" value="ECO:0007669"/>
    <property type="project" value="InterPro"/>
</dbReference>
<dbReference type="InterPro" id="IPR001128">
    <property type="entry name" value="Cyt_P450"/>
</dbReference>
<dbReference type="GO" id="GO:0008395">
    <property type="term" value="F:steroid hydroxylase activity"/>
    <property type="evidence" value="ECO:0007669"/>
    <property type="project" value="TreeGrafter"/>
</dbReference>
<dbReference type="OrthoDB" id="1055148at2759"/>
<dbReference type="Gene3D" id="1.10.630.10">
    <property type="entry name" value="Cytochrome P450"/>
    <property type="match status" value="1"/>
</dbReference>
<comment type="cofactor">
    <cofactor evidence="5">
        <name>heme</name>
        <dbReference type="ChEBI" id="CHEBI:30413"/>
    </cofactor>
</comment>
<evidence type="ECO:0000256" key="4">
    <source>
        <dbReference type="ARBA" id="ARBA00023033"/>
    </source>
</evidence>
<dbReference type="SUPFAM" id="SSF48264">
    <property type="entry name" value="Cytochrome P450"/>
    <property type="match status" value="1"/>
</dbReference>
<feature type="binding site" description="axial binding residue" evidence="5">
    <location>
        <position position="515"/>
    </location>
    <ligand>
        <name>heme</name>
        <dbReference type="ChEBI" id="CHEBI:30413"/>
    </ligand>
    <ligandPart>
        <name>Fe</name>
        <dbReference type="ChEBI" id="CHEBI:18248"/>
    </ligandPart>
</feature>
<organism evidence="8 9">
    <name type="scientific">Leptidea sinapis</name>
    <dbReference type="NCBI Taxonomy" id="189913"/>
    <lineage>
        <taxon>Eukaryota</taxon>
        <taxon>Metazoa</taxon>
        <taxon>Ecdysozoa</taxon>
        <taxon>Arthropoda</taxon>
        <taxon>Hexapoda</taxon>
        <taxon>Insecta</taxon>
        <taxon>Pterygota</taxon>
        <taxon>Neoptera</taxon>
        <taxon>Endopterygota</taxon>
        <taxon>Lepidoptera</taxon>
        <taxon>Glossata</taxon>
        <taxon>Ditrysia</taxon>
        <taxon>Papilionoidea</taxon>
        <taxon>Pieridae</taxon>
        <taxon>Dismorphiinae</taxon>
        <taxon>Leptidea</taxon>
    </lineage>
</organism>
<evidence type="ECO:0000313" key="9">
    <source>
        <dbReference type="Proteomes" id="UP000324832"/>
    </source>
</evidence>
<dbReference type="InterPro" id="IPR036396">
    <property type="entry name" value="Cyt_P450_sf"/>
</dbReference>
<evidence type="ECO:0000256" key="7">
    <source>
        <dbReference type="SAM" id="Phobius"/>
    </source>
</evidence>
<keyword evidence="5 6" id="KW-0349">Heme</keyword>
<keyword evidence="4 6" id="KW-0503">Monooxygenase</keyword>
<keyword evidence="6" id="KW-0560">Oxidoreductase</keyword>
<dbReference type="InterPro" id="IPR002401">
    <property type="entry name" value="Cyt_P450_E_grp-I"/>
</dbReference>